<keyword evidence="3" id="KW-1185">Reference proteome</keyword>
<organism evidence="2 3">
    <name type="scientific">Halolactibacillus halophilus</name>
    <dbReference type="NCBI Taxonomy" id="306540"/>
    <lineage>
        <taxon>Bacteria</taxon>
        <taxon>Bacillati</taxon>
        <taxon>Bacillota</taxon>
        <taxon>Bacilli</taxon>
        <taxon>Bacillales</taxon>
        <taxon>Bacillaceae</taxon>
        <taxon>Halolactibacillus</taxon>
    </lineage>
</organism>
<gene>
    <name evidence="2" type="ORF">HHA03_13730</name>
</gene>
<keyword evidence="1" id="KW-0812">Transmembrane</keyword>
<protein>
    <submittedName>
        <fullName evidence="2">Uncharacterized protein</fullName>
    </submittedName>
</protein>
<evidence type="ECO:0000313" key="2">
    <source>
        <dbReference type="EMBL" id="GEM01841.1"/>
    </source>
</evidence>
<keyword evidence="1" id="KW-1133">Transmembrane helix</keyword>
<evidence type="ECO:0000256" key="1">
    <source>
        <dbReference type="SAM" id="Phobius"/>
    </source>
</evidence>
<dbReference type="Proteomes" id="UP000321547">
    <property type="component" value="Unassembled WGS sequence"/>
</dbReference>
<reference evidence="2 3" key="1">
    <citation type="submission" date="2019-07" db="EMBL/GenBank/DDBJ databases">
        <title>Whole genome shotgun sequence of Halolactibacillus halophilus NBRC 100868.</title>
        <authorList>
            <person name="Hosoyama A."/>
            <person name="Uohara A."/>
            <person name="Ohji S."/>
            <person name="Ichikawa N."/>
        </authorList>
    </citation>
    <scope>NUCLEOTIDE SEQUENCE [LARGE SCALE GENOMIC DNA]</scope>
    <source>
        <strain evidence="2 3">NBRC 100868</strain>
    </source>
</reference>
<keyword evidence="1" id="KW-0472">Membrane</keyword>
<feature type="transmembrane region" description="Helical" evidence="1">
    <location>
        <begin position="15"/>
        <end position="35"/>
    </location>
</feature>
<name>A0ABQ0VL12_9BACI</name>
<proteinExistence type="predicted"/>
<evidence type="ECO:0000313" key="3">
    <source>
        <dbReference type="Proteomes" id="UP000321547"/>
    </source>
</evidence>
<dbReference type="EMBL" id="BJWI01000017">
    <property type="protein sequence ID" value="GEM01841.1"/>
    <property type="molecule type" value="Genomic_DNA"/>
</dbReference>
<comment type="caution">
    <text evidence="2">The sequence shown here is derived from an EMBL/GenBank/DDBJ whole genome shotgun (WGS) entry which is preliminary data.</text>
</comment>
<sequence>MIDSIVLIAFVVYKFQTNLLIVDVLLFVLVATYLMEKFFLKHKRKQGELEEKTITNN</sequence>
<accession>A0ABQ0VL12</accession>